<proteinExistence type="predicted"/>
<dbReference type="Proteomes" id="UP001175097">
    <property type="component" value="Unassembled WGS sequence"/>
</dbReference>
<protein>
    <submittedName>
        <fullName evidence="3">Uncharacterized protein</fullName>
    </submittedName>
</protein>
<feature type="transmembrane region" description="Helical" evidence="2">
    <location>
        <begin position="107"/>
        <end position="126"/>
    </location>
</feature>
<evidence type="ECO:0000256" key="2">
    <source>
        <dbReference type="SAM" id="Phobius"/>
    </source>
</evidence>
<gene>
    <name evidence="3" type="ORF">P5G49_07635</name>
</gene>
<keyword evidence="2" id="KW-0472">Membrane</keyword>
<organism evidence="3 4">
    <name type="scientific">Sporosarcina highlanderae</name>
    <dbReference type="NCBI Taxonomy" id="3035916"/>
    <lineage>
        <taxon>Bacteria</taxon>
        <taxon>Bacillati</taxon>
        <taxon>Bacillota</taxon>
        <taxon>Bacilli</taxon>
        <taxon>Bacillales</taxon>
        <taxon>Caryophanaceae</taxon>
        <taxon>Sporosarcina</taxon>
    </lineage>
</organism>
<keyword evidence="4" id="KW-1185">Reference proteome</keyword>
<comment type="caution">
    <text evidence="3">The sequence shown here is derived from an EMBL/GenBank/DDBJ whole genome shotgun (WGS) entry which is preliminary data.</text>
</comment>
<feature type="transmembrane region" description="Helical" evidence="2">
    <location>
        <begin position="75"/>
        <end position="95"/>
    </location>
</feature>
<evidence type="ECO:0000313" key="3">
    <source>
        <dbReference type="EMBL" id="MDN4607354.1"/>
    </source>
</evidence>
<evidence type="ECO:0000313" key="4">
    <source>
        <dbReference type="Proteomes" id="UP001175097"/>
    </source>
</evidence>
<feature type="transmembrane region" description="Helical" evidence="2">
    <location>
        <begin position="46"/>
        <end position="63"/>
    </location>
</feature>
<name>A0ABT8JQK9_9BACL</name>
<reference evidence="3" key="1">
    <citation type="submission" date="2023-03" db="EMBL/GenBank/DDBJ databases">
        <title>MT1 and MT2 Draft Genomes of Novel Species.</title>
        <authorList>
            <person name="Venkateswaran K."/>
        </authorList>
    </citation>
    <scope>NUCLEOTIDE SEQUENCE</scope>
    <source>
        <strain evidence="3">F6_3S_P_2</strain>
    </source>
</reference>
<feature type="coiled-coil region" evidence="1">
    <location>
        <begin position="136"/>
        <end position="163"/>
    </location>
</feature>
<sequence length="183" mass="20562">MRCSLKQSLKTNEERYRVTNSLIGFIGITYVVMGSMNFMFNFDKVFIISATIAGFFFVIADIYTSSHSMSKIENCVYVISTVAAVASFVILPAVLMKSEKLLNSFNTFSDSATIITLGAVLSLININNWKERIRDNETAINLVDNYESEIKRLSSRIEYLEGQLGKELPIEIAATLDVKDNKE</sequence>
<accession>A0ABT8JQK9</accession>
<keyword evidence="2" id="KW-0812">Transmembrane</keyword>
<dbReference type="RefSeq" id="WP_301242901.1">
    <property type="nucleotide sequence ID" value="NZ_JAROCC010000005.1"/>
</dbReference>
<dbReference type="EMBL" id="JAROCC010000005">
    <property type="protein sequence ID" value="MDN4607354.1"/>
    <property type="molecule type" value="Genomic_DNA"/>
</dbReference>
<keyword evidence="2" id="KW-1133">Transmembrane helix</keyword>
<feature type="transmembrane region" description="Helical" evidence="2">
    <location>
        <begin position="21"/>
        <end position="40"/>
    </location>
</feature>
<keyword evidence="1" id="KW-0175">Coiled coil</keyword>
<evidence type="ECO:0000256" key="1">
    <source>
        <dbReference type="SAM" id="Coils"/>
    </source>
</evidence>